<proteinExistence type="predicted"/>
<organism evidence="1 2">
    <name type="scientific">Coptis chinensis</name>
    <dbReference type="NCBI Taxonomy" id="261450"/>
    <lineage>
        <taxon>Eukaryota</taxon>
        <taxon>Viridiplantae</taxon>
        <taxon>Streptophyta</taxon>
        <taxon>Embryophyta</taxon>
        <taxon>Tracheophyta</taxon>
        <taxon>Spermatophyta</taxon>
        <taxon>Magnoliopsida</taxon>
        <taxon>Ranunculales</taxon>
        <taxon>Ranunculaceae</taxon>
        <taxon>Coptidoideae</taxon>
        <taxon>Coptis</taxon>
    </lineage>
</organism>
<dbReference type="OrthoDB" id="1896853at2759"/>
<gene>
    <name evidence="1" type="ORF">IFM89_004608</name>
</gene>
<keyword evidence="2" id="KW-1185">Reference proteome</keyword>
<dbReference type="PANTHER" id="PTHR47073">
    <property type="entry name" value="PROTEIN ANTI-SILENCING 1"/>
    <property type="match status" value="1"/>
</dbReference>
<sequence>MHLICNCHTSKDIVANKLLTDGFIIRPLVACVEAPRAHGKQAKHIGHLSIEKALQKHRGEKRDAVSTSHFPQPNTIEYYMAVEWCQLQEQSELWWMELHKVVLQKCSFPISLSC</sequence>
<comment type="caution">
    <text evidence="1">The sequence shown here is derived from an EMBL/GenBank/DDBJ whole genome shotgun (WGS) entry which is preliminary data.</text>
</comment>
<dbReference type="EMBL" id="JADFTS010000008">
    <property type="protein sequence ID" value="KAF9591554.1"/>
    <property type="molecule type" value="Genomic_DNA"/>
</dbReference>
<evidence type="ECO:0000313" key="1">
    <source>
        <dbReference type="EMBL" id="KAF9591554.1"/>
    </source>
</evidence>
<dbReference type="GO" id="GO:0003723">
    <property type="term" value="F:RNA binding"/>
    <property type="evidence" value="ECO:0007669"/>
    <property type="project" value="TreeGrafter"/>
</dbReference>
<reference evidence="1 2" key="1">
    <citation type="submission" date="2020-10" db="EMBL/GenBank/DDBJ databases">
        <title>The Coptis chinensis genome and diversification of protoberbering-type alkaloids.</title>
        <authorList>
            <person name="Wang B."/>
            <person name="Shu S."/>
            <person name="Song C."/>
            <person name="Liu Y."/>
        </authorList>
    </citation>
    <scope>NUCLEOTIDE SEQUENCE [LARGE SCALE GENOMIC DNA]</scope>
    <source>
        <strain evidence="1">HL-2020</strain>
        <tissue evidence="1">Leaf</tissue>
    </source>
</reference>
<evidence type="ECO:0000313" key="2">
    <source>
        <dbReference type="Proteomes" id="UP000631114"/>
    </source>
</evidence>
<name>A0A835H212_9MAGN</name>
<protein>
    <submittedName>
        <fullName evidence="1">Uncharacterized protein</fullName>
    </submittedName>
</protein>
<dbReference type="Proteomes" id="UP000631114">
    <property type="component" value="Unassembled WGS sequence"/>
</dbReference>
<accession>A0A835H212</accession>
<dbReference type="AlphaFoldDB" id="A0A835H212"/>
<dbReference type="PANTHER" id="PTHR47073:SF2">
    <property type="entry name" value="PROTEIN ANTI-SILENCING 1"/>
    <property type="match status" value="1"/>
</dbReference>